<gene>
    <name evidence="2" type="ORF">AXF42_Ash011031</name>
</gene>
<evidence type="ECO:0000313" key="3">
    <source>
        <dbReference type="Proteomes" id="UP000236161"/>
    </source>
</evidence>
<sequence length="158" mass="18828">MNSLQKNQNWELLALLKGKKTIGCKWVYKKKKTLSSREPEKYKTRLVAKGFSQKEGIDFNEIFSLVVKHCSIRTLLAMVAMWELELEQLDVKTTFLHDNLDEEIYMVQSEIFVQQESEKMVCKLKRSLYGLKQAPRQWYKRFDTFMITHSYIRSKFDS</sequence>
<feature type="domain" description="Reverse transcriptase Ty1/copia-type" evidence="1">
    <location>
        <begin position="7"/>
        <end position="155"/>
    </location>
</feature>
<accession>A0A2H9ZQX0</accession>
<name>A0A2H9ZQX0_9ASPA</name>
<dbReference type="InterPro" id="IPR043502">
    <property type="entry name" value="DNA/RNA_pol_sf"/>
</dbReference>
<dbReference type="AlphaFoldDB" id="A0A2H9ZQX0"/>
<proteinExistence type="predicted"/>
<keyword evidence="3" id="KW-1185">Reference proteome</keyword>
<protein>
    <submittedName>
        <fullName evidence="2">Retrovirus-related Pol polyprotein from transposon TNT 1-94</fullName>
    </submittedName>
</protein>
<organism evidence="2 3">
    <name type="scientific">Apostasia shenzhenica</name>
    <dbReference type="NCBI Taxonomy" id="1088818"/>
    <lineage>
        <taxon>Eukaryota</taxon>
        <taxon>Viridiplantae</taxon>
        <taxon>Streptophyta</taxon>
        <taxon>Embryophyta</taxon>
        <taxon>Tracheophyta</taxon>
        <taxon>Spermatophyta</taxon>
        <taxon>Magnoliopsida</taxon>
        <taxon>Liliopsida</taxon>
        <taxon>Asparagales</taxon>
        <taxon>Orchidaceae</taxon>
        <taxon>Apostasioideae</taxon>
        <taxon>Apostasia</taxon>
    </lineage>
</organism>
<dbReference type="Proteomes" id="UP000236161">
    <property type="component" value="Unassembled WGS sequence"/>
</dbReference>
<reference evidence="2 3" key="1">
    <citation type="journal article" date="2017" name="Nature">
        <title>The Apostasia genome and the evolution of orchids.</title>
        <authorList>
            <person name="Zhang G.Q."/>
            <person name="Liu K.W."/>
            <person name="Li Z."/>
            <person name="Lohaus R."/>
            <person name="Hsiao Y.Y."/>
            <person name="Niu S.C."/>
            <person name="Wang J.Y."/>
            <person name="Lin Y.C."/>
            <person name="Xu Q."/>
            <person name="Chen L.J."/>
            <person name="Yoshida K."/>
            <person name="Fujiwara S."/>
            <person name="Wang Z.W."/>
            <person name="Zhang Y.Q."/>
            <person name="Mitsuda N."/>
            <person name="Wang M."/>
            <person name="Liu G.H."/>
            <person name="Pecoraro L."/>
            <person name="Huang H.X."/>
            <person name="Xiao X.J."/>
            <person name="Lin M."/>
            <person name="Wu X.Y."/>
            <person name="Wu W.L."/>
            <person name="Chen Y.Y."/>
            <person name="Chang S.B."/>
            <person name="Sakamoto S."/>
            <person name="Ohme-Takagi M."/>
            <person name="Yagi M."/>
            <person name="Zeng S.J."/>
            <person name="Shen C.Y."/>
            <person name="Yeh C.M."/>
            <person name="Luo Y.B."/>
            <person name="Tsai W.C."/>
            <person name="Van de Peer Y."/>
            <person name="Liu Z.J."/>
        </authorList>
    </citation>
    <scope>NUCLEOTIDE SEQUENCE [LARGE SCALE GENOMIC DNA]</scope>
    <source>
        <strain evidence="3">cv. Shenzhen</strain>
        <tissue evidence="2">Stem</tissue>
    </source>
</reference>
<evidence type="ECO:0000313" key="2">
    <source>
        <dbReference type="EMBL" id="PKA45690.1"/>
    </source>
</evidence>
<dbReference type="Pfam" id="PF07727">
    <property type="entry name" value="RVT_2"/>
    <property type="match status" value="1"/>
</dbReference>
<evidence type="ECO:0000259" key="1">
    <source>
        <dbReference type="Pfam" id="PF07727"/>
    </source>
</evidence>
<dbReference type="EMBL" id="KZ454830">
    <property type="protein sequence ID" value="PKA45690.1"/>
    <property type="molecule type" value="Genomic_DNA"/>
</dbReference>
<dbReference type="SUPFAM" id="SSF56672">
    <property type="entry name" value="DNA/RNA polymerases"/>
    <property type="match status" value="1"/>
</dbReference>
<dbReference type="InterPro" id="IPR013103">
    <property type="entry name" value="RVT_2"/>
</dbReference>
<dbReference type="STRING" id="1088818.A0A2H9ZQX0"/>
<dbReference type="OrthoDB" id="661927at2759"/>